<accession>A0A562Q9R6</accession>
<protein>
    <recommendedName>
        <fullName evidence="3">Class I SAM-dependent methyltransferase</fullName>
    </recommendedName>
</protein>
<evidence type="ECO:0000313" key="2">
    <source>
        <dbReference type="Proteomes" id="UP000316905"/>
    </source>
</evidence>
<proteinExistence type="predicted"/>
<organism evidence="1 2">
    <name type="scientific">Pseudomonas duriflava</name>
    <dbReference type="NCBI Taxonomy" id="459528"/>
    <lineage>
        <taxon>Bacteria</taxon>
        <taxon>Pseudomonadati</taxon>
        <taxon>Pseudomonadota</taxon>
        <taxon>Gammaproteobacteria</taxon>
        <taxon>Pseudomonadales</taxon>
        <taxon>Pseudomonadaceae</taxon>
        <taxon>Pseudomonas</taxon>
    </lineage>
</organism>
<dbReference type="RefSeq" id="WP_145142485.1">
    <property type="nucleotide sequence ID" value="NZ_VLKY01000008.1"/>
</dbReference>
<dbReference type="Proteomes" id="UP000316905">
    <property type="component" value="Unassembled WGS sequence"/>
</dbReference>
<sequence>MTHPYPLFRLAPITHGALCSSPRILLGGLHQPTLLRYLDGWPKRWPLSRSFQIRFALQYEELRQFDRDAFDFAVIEAPTADTVTPVIHELVRVARQGIITRRQG</sequence>
<dbReference type="AlphaFoldDB" id="A0A562Q9R6"/>
<name>A0A562Q9R6_9PSED</name>
<keyword evidence="2" id="KW-1185">Reference proteome</keyword>
<dbReference type="OrthoDB" id="6958374at2"/>
<evidence type="ECO:0000313" key="1">
    <source>
        <dbReference type="EMBL" id="TWI53453.1"/>
    </source>
</evidence>
<comment type="caution">
    <text evidence="1">The sequence shown here is derived from an EMBL/GenBank/DDBJ whole genome shotgun (WGS) entry which is preliminary data.</text>
</comment>
<evidence type="ECO:0008006" key="3">
    <source>
        <dbReference type="Google" id="ProtNLM"/>
    </source>
</evidence>
<dbReference type="EMBL" id="VLKY01000008">
    <property type="protein sequence ID" value="TWI53453.1"/>
    <property type="molecule type" value="Genomic_DNA"/>
</dbReference>
<gene>
    <name evidence="1" type="ORF">IQ22_02669</name>
</gene>
<reference evidence="1 2" key="1">
    <citation type="journal article" date="2015" name="Stand. Genomic Sci.">
        <title>Genomic Encyclopedia of Bacterial and Archaeal Type Strains, Phase III: the genomes of soil and plant-associated and newly described type strains.</title>
        <authorList>
            <person name="Whitman W.B."/>
            <person name="Woyke T."/>
            <person name="Klenk H.P."/>
            <person name="Zhou Y."/>
            <person name="Lilburn T.G."/>
            <person name="Beck B.J."/>
            <person name="De Vos P."/>
            <person name="Vandamme P."/>
            <person name="Eisen J.A."/>
            <person name="Garrity G."/>
            <person name="Hugenholtz P."/>
            <person name="Kyrpides N.C."/>
        </authorList>
    </citation>
    <scope>NUCLEOTIDE SEQUENCE [LARGE SCALE GENOMIC DNA]</scope>
    <source>
        <strain evidence="1 2">CGMCC 1.6858</strain>
    </source>
</reference>